<keyword evidence="2" id="KW-1185">Reference proteome</keyword>
<protein>
    <submittedName>
        <fullName evidence="1">Uncharacterized protein</fullName>
    </submittedName>
</protein>
<dbReference type="EMBL" id="JAHQCX010000001">
    <property type="protein sequence ID" value="MBU9724506.1"/>
    <property type="molecule type" value="Genomic_DNA"/>
</dbReference>
<sequence>MKKYDLRKIMKRAWEIKKEDSRNIFALCLKMAWEEAKEMTLVIEMRSSKDINRIFRCELNLEGTEKQISYASHIINRKLDKTNVLCECMMAGGKMTVDEYHAGMDSLMDQFSAMTSAKYVIEHVR</sequence>
<gene>
    <name evidence="1" type="ORF">KTH90_00610</name>
</gene>
<proteinExistence type="predicted"/>
<evidence type="ECO:0000313" key="2">
    <source>
        <dbReference type="Proteomes" id="UP001314681"/>
    </source>
</evidence>
<reference evidence="1 2" key="1">
    <citation type="submission" date="2021-06" db="EMBL/GenBank/DDBJ databases">
        <title>Description of novel taxa of the family Lachnospiraceae.</title>
        <authorList>
            <person name="Chaplin A.V."/>
            <person name="Sokolova S.R."/>
            <person name="Pikina A.P."/>
            <person name="Korzhanova M."/>
            <person name="Belova V."/>
            <person name="Korostin D."/>
            <person name="Efimov B.A."/>
        </authorList>
    </citation>
    <scope>NUCLEOTIDE SEQUENCE [LARGE SCALE GENOMIC DNA]</scope>
    <source>
        <strain evidence="1 2">ASD4241</strain>
    </source>
</reference>
<name>A0ABS6K0X6_9FIRM</name>
<dbReference type="RefSeq" id="WP_238726075.1">
    <property type="nucleotide sequence ID" value="NZ_JAHQCX010000001.1"/>
</dbReference>
<evidence type="ECO:0000313" key="1">
    <source>
        <dbReference type="EMBL" id="MBU9724506.1"/>
    </source>
</evidence>
<accession>A0ABS6K0X6</accession>
<organism evidence="1 2">
    <name type="scientific">Diplocloster modestus</name>
    <dbReference type="NCBI Taxonomy" id="2850322"/>
    <lineage>
        <taxon>Bacteria</taxon>
        <taxon>Bacillati</taxon>
        <taxon>Bacillota</taxon>
        <taxon>Clostridia</taxon>
        <taxon>Lachnospirales</taxon>
        <taxon>Lachnospiraceae</taxon>
        <taxon>Diplocloster</taxon>
    </lineage>
</organism>
<comment type="caution">
    <text evidence="1">The sequence shown here is derived from an EMBL/GenBank/DDBJ whole genome shotgun (WGS) entry which is preliminary data.</text>
</comment>
<dbReference type="Proteomes" id="UP001314681">
    <property type="component" value="Unassembled WGS sequence"/>
</dbReference>